<evidence type="ECO:0000259" key="4">
    <source>
        <dbReference type="PROSITE" id="PS51186"/>
    </source>
</evidence>
<dbReference type="Pfam" id="PF00583">
    <property type="entry name" value="Acetyltransf_1"/>
    <property type="match status" value="1"/>
</dbReference>
<dbReference type="STRING" id="1379.HMPREF3186_00314"/>
<dbReference type="RefSeq" id="WP_060913606.1">
    <property type="nucleotide sequence ID" value="NZ_KQ959927.1"/>
</dbReference>
<dbReference type="EMBL" id="LSDC01000020">
    <property type="protein sequence ID" value="KXB62850.1"/>
    <property type="molecule type" value="Genomic_DNA"/>
</dbReference>
<evidence type="ECO:0000256" key="1">
    <source>
        <dbReference type="ARBA" id="ARBA00022679"/>
    </source>
</evidence>
<proteinExistence type="predicted"/>
<dbReference type="PANTHER" id="PTHR43420">
    <property type="entry name" value="ACETYLTRANSFERASE"/>
    <property type="match status" value="1"/>
</dbReference>
<evidence type="ECO:0000313" key="6">
    <source>
        <dbReference type="Proteomes" id="UP000070355"/>
    </source>
</evidence>
<evidence type="ECO:0000313" key="5">
    <source>
        <dbReference type="EMBL" id="KXB62850.1"/>
    </source>
</evidence>
<keyword evidence="2" id="KW-0012">Acyltransferase</keyword>
<name>A0A134A5M8_9BACL</name>
<dbReference type="Proteomes" id="UP000070355">
    <property type="component" value="Unassembled WGS sequence"/>
</dbReference>
<dbReference type="Gene3D" id="3.40.630.30">
    <property type="match status" value="1"/>
</dbReference>
<gene>
    <name evidence="5" type="ORF">HMPREF3186_00314</name>
</gene>
<dbReference type="InterPro" id="IPR016181">
    <property type="entry name" value="Acyl_CoA_acyltransferase"/>
</dbReference>
<organism evidence="5 6">
    <name type="scientific">Gemella haemolysans</name>
    <dbReference type="NCBI Taxonomy" id="1379"/>
    <lineage>
        <taxon>Bacteria</taxon>
        <taxon>Bacillati</taxon>
        <taxon>Bacillota</taxon>
        <taxon>Bacilli</taxon>
        <taxon>Bacillales</taxon>
        <taxon>Gemellaceae</taxon>
        <taxon>Gemella</taxon>
    </lineage>
</organism>
<dbReference type="OrthoDB" id="9797826at2"/>
<keyword evidence="1 5" id="KW-0808">Transferase</keyword>
<accession>A0A134A5M8</accession>
<feature type="domain" description="N-acetyltransferase" evidence="4">
    <location>
        <begin position="1"/>
        <end position="145"/>
    </location>
</feature>
<evidence type="ECO:0000256" key="3">
    <source>
        <dbReference type="SAM" id="Coils"/>
    </source>
</evidence>
<comment type="caution">
    <text evidence="5">The sequence shown here is derived from an EMBL/GenBank/DDBJ whole genome shotgun (WGS) entry which is preliminary data.</text>
</comment>
<dbReference type="PATRIC" id="fig|1379.3.peg.310"/>
<dbReference type="InterPro" id="IPR050680">
    <property type="entry name" value="YpeA/RimI_acetyltransf"/>
</dbReference>
<protein>
    <submittedName>
        <fullName evidence="5">Acetyltransferase, GNAT family</fullName>
    </submittedName>
</protein>
<dbReference type="SUPFAM" id="SSF55729">
    <property type="entry name" value="Acyl-CoA N-acyltransferases (Nat)"/>
    <property type="match status" value="1"/>
</dbReference>
<keyword evidence="3" id="KW-0175">Coiled coil</keyword>
<dbReference type="PANTHER" id="PTHR43420:SF52">
    <property type="entry name" value="N-ACETYLTRANSFERASE YODP"/>
    <property type="match status" value="1"/>
</dbReference>
<reference evidence="6" key="1">
    <citation type="submission" date="2016-01" db="EMBL/GenBank/DDBJ databases">
        <authorList>
            <person name="Mitreva M."/>
            <person name="Pepin K.H."/>
            <person name="Mihindukulasuriya K.A."/>
            <person name="Fulton R."/>
            <person name="Fronick C."/>
            <person name="O'Laughlin M."/>
            <person name="Miner T."/>
            <person name="Herter B."/>
            <person name="Rosa B.A."/>
            <person name="Cordes M."/>
            <person name="Tomlinson C."/>
            <person name="Wollam A."/>
            <person name="Palsikar V.B."/>
            <person name="Mardis E.R."/>
            <person name="Wilson R.K."/>
        </authorList>
    </citation>
    <scope>NUCLEOTIDE SEQUENCE [LARGE SCALE GENOMIC DNA]</scope>
    <source>
        <strain evidence="6">DNF01167</strain>
    </source>
</reference>
<sequence>MFREINIEDAQEVAEICKVALDYDVDVENVKRQIEKLTNDKKQHIIIGYEDENTRKIIGFVHAQMYESFYSDLGLNILGLAVNPDFKGKGIGKKLMSKLENYAVDNNISFIRLNSALKREDAHNFYEHIGYTCDKVQKRFIKVFE</sequence>
<dbReference type="GO" id="GO:0016747">
    <property type="term" value="F:acyltransferase activity, transferring groups other than amino-acyl groups"/>
    <property type="evidence" value="ECO:0007669"/>
    <property type="project" value="InterPro"/>
</dbReference>
<feature type="coiled-coil region" evidence="3">
    <location>
        <begin position="20"/>
        <end position="47"/>
    </location>
</feature>
<dbReference type="AlphaFoldDB" id="A0A134A5M8"/>
<evidence type="ECO:0000256" key="2">
    <source>
        <dbReference type="ARBA" id="ARBA00023315"/>
    </source>
</evidence>
<dbReference type="CDD" id="cd04301">
    <property type="entry name" value="NAT_SF"/>
    <property type="match status" value="1"/>
</dbReference>
<dbReference type="PROSITE" id="PS51186">
    <property type="entry name" value="GNAT"/>
    <property type="match status" value="1"/>
</dbReference>
<dbReference type="InterPro" id="IPR000182">
    <property type="entry name" value="GNAT_dom"/>
</dbReference>